<evidence type="ECO:0000256" key="1">
    <source>
        <dbReference type="SAM" id="Phobius"/>
    </source>
</evidence>
<accession>A0A845UZE9</accession>
<dbReference type="RefSeq" id="WP_164209585.1">
    <property type="nucleotide sequence ID" value="NZ_JAAGSC010000031.1"/>
</dbReference>
<organism evidence="2 3">
    <name type="scientific">Wenzhouxiangella limi</name>
    <dbReference type="NCBI Taxonomy" id="2707351"/>
    <lineage>
        <taxon>Bacteria</taxon>
        <taxon>Pseudomonadati</taxon>
        <taxon>Pseudomonadota</taxon>
        <taxon>Gammaproteobacteria</taxon>
        <taxon>Chromatiales</taxon>
        <taxon>Wenzhouxiangellaceae</taxon>
        <taxon>Wenzhouxiangella</taxon>
    </lineage>
</organism>
<name>A0A845UZE9_9GAMM</name>
<feature type="transmembrane region" description="Helical" evidence="1">
    <location>
        <begin position="30"/>
        <end position="50"/>
    </location>
</feature>
<dbReference type="AlphaFoldDB" id="A0A845UZE9"/>
<dbReference type="Proteomes" id="UP000484885">
    <property type="component" value="Unassembled WGS sequence"/>
</dbReference>
<proteinExistence type="predicted"/>
<keyword evidence="1" id="KW-0472">Membrane</keyword>
<keyword evidence="1" id="KW-1133">Transmembrane helix</keyword>
<keyword evidence="3" id="KW-1185">Reference proteome</keyword>
<keyword evidence="1" id="KW-0812">Transmembrane</keyword>
<evidence type="ECO:0000313" key="3">
    <source>
        <dbReference type="Proteomes" id="UP000484885"/>
    </source>
</evidence>
<evidence type="ECO:0000313" key="2">
    <source>
        <dbReference type="EMBL" id="NDY94436.1"/>
    </source>
</evidence>
<dbReference type="EMBL" id="JAAGSC010000031">
    <property type="protein sequence ID" value="NDY94436.1"/>
    <property type="molecule type" value="Genomic_DNA"/>
</dbReference>
<sequence length="62" mass="6246">MSVLREVLASYRAALGFLGAFTLIHLAVRLLVAAVIVPLAGLGLAAALAASGQDAVTDQDIA</sequence>
<reference evidence="2 3" key="1">
    <citation type="submission" date="2020-02" db="EMBL/GenBank/DDBJ databases">
        <authorList>
            <person name="Zhang X.-Y."/>
        </authorList>
    </citation>
    <scope>NUCLEOTIDE SEQUENCE [LARGE SCALE GENOMIC DNA]</scope>
    <source>
        <strain evidence="2 3">C33</strain>
    </source>
</reference>
<gene>
    <name evidence="2" type="ORF">G3I74_01660</name>
</gene>
<feature type="transmembrane region" description="Helical" evidence="1">
    <location>
        <begin position="7"/>
        <end position="24"/>
    </location>
</feature>
<protein>
    <submittedName>
        <fullName evidence="2">Uncharacterized protein</fullName>
    </submittedName>
</protein>
<comment type="caution">
    <text evidence="2">The sequence shown here is derived from an EMBL/GenBank/DDBJ whole genome shotgun (WGS) entry which is preliminary data.</text>
</comment>